<sequence length="41" mass="4407">MVDVGDDAEVPNLRRRSERLVGEAADGNLLINRAVQGPTVC</sequence>
<dbReference type="AlphaFoldDB" id="K5B856"/>
<protein>
    <submittedName>
        <fullName evidence="1">Putative elongation factor 4</fullName>
    </submittedName>
</protein>
<dbReference type="PATRIC" id="fig|1122247.3.peg.2754"/>
<dbReference type="EMBL" id="AMRA01000080">
    <property type="protein sequence ID" value="EKF23113.1"/>
    <property type="molecule type" value="Genomic_DNA"/>
</dbReference>
<proteinExistence type="predicted"/>
<dbReference type="Proteomes" id="UP000006265">
    <property type="component" value="Unassembled WGS sequence"/>
</dbReference>
<gene>
    <name evidence="1" type="ORF">C731_2870</name>
</gene>
<accession>K5B856</accession>
<keyword evidence="2" id="KW-1185">Reference proteome</keyword>
<keyword evidence="1" id="KW-0648">Protein biosynthesis</keyword>
<name>K5B856_MYCHD</name>
<keyword evidence="1" id="KW-0251">Elongation factor</keyword>
<dbReference type="GO" id="GO:0003746">
    <property type="term" value="F:translation elongation factor activity"/>
    <property type="evidence" value="ECO:0007669"/>
    <property type="project" value="UniProtKB-KW"/>
</dbReference>
<organism evidence="1 2">
    <name type="scientific">Mycolicibacterium hassiacum (strain DSM 44199 / CIP 105218 / JCM 12690 / 3849)</name>
    <name type="common">Mycobacterium hassiacum</name>
    <dbReference type="NCBI Taxonomy" id="1122247"/>
    <lineage>
        <taxon>Bacteria</taxon>
        <taxon>Bacillati</taxon>
        <taxon>Actinomycetota</taxon>
        <taxon>Actinomycetes</taxon>
        <taxon>Mycobacteriales</taxon>
        <taxon>Mycobacteriaceae</taxon>
        <taxon>Mycolicibacterium</taxon>
    </lineage>
</organism>
<evidence type="ECO:0000313" key="2">
    <source>
        <dbReference type="Proteomes" id="UP000006265"/>
    </source>
</evidence>
<evidence type="ECO:0000313" key="1">
    <source>
        <dbReference type="EMBL" id="EKF23113.1"/>
    </source>
</evidence>
<reference evidence="1 2" key="1">
    <citation type="journal article" date="2012" name="J. Bacteriol.">
        <title>Genome sequence of Mycobacterium hassiacum DSM 44199, a rare source of heat-stable mycobacterial proteins.</title>
        <authorList>
            <person name="Tiago I."/>
            <person name="Maranha A."/>
            <person name="Mendes V."/>
            <person name="Alarico S."/>
            <person name="Moynihan P.J."/>
            <person name="Clarke A.J."/>
            <person name="Macedo-Ribeiro S."/>
            <person name="Pereira P.J."/>
            <person name="Empadinhas N."/>
        </authorList>
    </citation>
    <scope>NUCLEOTIDE SEQUENCE [LARGE SCALE GENOMIC DNA]</scope>
    <source>
        <strain evidence="2">DSM 44199 / CIP 105218 / JCM 12690 / 3849</strain>
    </source>
</reference>
<comment type="caution">
    <text evidence="1">The sequence shown here is derived from an EMBL/GenBank/DDBJ whole genome shotgun (WGS) entry which is preliminary data.</text>
</comment>